<evidence type="ECO:0000256" key="2">
    <source>
        <dbReference type="ARBA" id="ARBA00022525"/>
    </source>
</evidence>
<evidence type="ECO:0000256" key="5">
    <source>
        <dbReference type="SAM" id="Phobius"/>
    </source>
</evidence>
<keyword evidence="4" id="KW-0572">Peptidoglycan-anchor</keyword>
<dbReference type="InterPro" id="IPR019931">
    <property type="entry name" value="LPXTG_anchor"/>
</dbReference>
<keyword evidence="5" id="KW-0472">Membrane</keyword>
<dbReference type="AlphaFoldDB" id="A0AB35XYR9"/>
<keyword evidence="5" id="KW-0812">Transmembrane</keyword>
<evidence type="ECO:0000256" key="3">
    <source>
        <dbReference type="ARBA" id="ARBA00022729"/>
    </source>
</evidence>
<evidence type="ECO:0000313" key="8">
    <source>
        <dbReference type="Proteomes" id="UP001379600"/>
    </source>
</evidence>
<keyword evidence="3" id="KW-0732">Signal</keyword>
<comment type="caution">
    <text evidence="7">The sequence shown here is derived from an EMBL/GenBank/DDBJ whole genome shotgun (WGS) entry which is preliminary data.</text>
</comment>
<dbReference type="NCBIfam" id="TIGR01167">
    <property type="entry name" value="LPXTG_anchor"/>
    <property type="match status" value="1"/>
</dbReference>
<sequence>MRDIVKEYQKKFRRNHQRARRYTALLLALALTTSLFVNWQLHGVGIAKTAEYLCGELEHEHTAACYEKQLVCGYEEGEPEDWNATMTDDGMSFDDTFDMDDDAFGVDADDPGIAAHSAEPEYIFVPHEHTDDCYQEVRELTCLEEEHTHDDSCFDEDGVTFICDKFEHTHDDSCYTTTYELVCGLEEGELVEEVNPDYDPVALFEEPVAAKPVVVDPVIETPVHHHTDACYEEVLVCGLPEHHHTVNCLSDPLDGTQDEDEWLAQTGTTLSGNWADDLLAVAESQLGYEQSERNFQLDDADGETVRHYTRYGNDYGNDYGPWDVMFLSYCLKYANIPQSAIPQVSSVLSLHSQLRSALYNEETGSGYAMDFDGDLPSDAAMPGDIVIYNGTVTKAVAAESQPLQVQDDSADADIALLSMDAAATTDTAPHIEEYTVDASTVGIVSDVDEDFGTLTVISGDVDGKVAEVTLNASQVTTLVSVANAQQADYGVATPDYKVEDDAGAITTIKGLDALDYLTALTVQRKNGTEYEDTNVTTISELLHSSLTVTDIPAQAIQENDYCVHVKLPKSFDVLNDELISGKLEDTGNYVTCGSYRLLKGNDGCWYAVLRYDQDYIKQKEAEAAGADTSDAKVTSNVSFNFQWNQSEVTSSGFNQIEVNKDYALDITINPDKTLDEDQKDDTNYDLNQSVKDPRYDGSDAYLDYTVTLVVKNEQADPLTLADSMTLPTGVTAEYVEDSLQLSMENGNTTLRITWEDDNGERKITLGSAGSPIAAGTYSICYTVKLKDFGETAVDGEVINNIKILDTPISDDAEESVKTDSLVITSQAVPSDYELPSTGGAGTKLYTAGGGALMLAALVCGVCKKRRRERGAR</sequence>
<evidence type="ECO:0000313" key="7">
    <source>
        <dbReference type="EMBL" id="MEJ3691303.1"/>
    </source>
</evidence>
<organism evidence="7 8">
    <name type="scientific">Faecalibacterium taiwanense</name>
    <dbReference type="NCBI Taxonomy" id="3030638"/>
    <lineage>
        <taxon>Bacteria</taxon>
        <taxon>Bacillati</taxon>
        <taxon>Bacillota</taxon>
        <taxon>Clostridia</taxon>
        <taxon>Eubacteriales</taxon>
        <taxon>Oscillospiraceae</taxon>
        <taxon>Faecalibacterium</taxon>
    </lineage>
</organism>
<feature type="domain" description="Gram-positive cocci surface proteins LPxTG" evidence="6">
    <location>
        <begin position="833"/>
        <end position="866"/>
    </location>
</feature>
<evidence type="ECO:0000256" key="1">
    <source>
        <dbReference type="ARBA" id="ARBA00022512"/>
    </source>
</evidence>
<protein>
    <submittedName>
        <fullName evidence="7">LPXTG cell wall anchor domain-containing protein</fullName>
    </submittedName>
</protein>
<dbReference type="Proteomes" id="UP001379600">
    <property type="component" value="Unassembled WGS sequence"/>
</dbReference>
<name>A0AB35XYR9_9FIRM</name>
<proteinExistence type="predicted"/>
<dbReference type="RefSeq" id="WP_337679476.1">
    <property type="nucleotide sequence ID" value="NZ_JBBFKB010000019.1"/>
</dbReference>
<feature type="transmembrane region" description="Helical" evidence="5">
    <location>
        <begin position="844"/>
        <end position="862"/>
    </location>
</feature>
<evidence type="ECO:0000259" key="6">
    <source>
        <dbReference type="Pfam" id="PF00746"/>
    </source>
</evidence>
<keyword evidence="5" id="KW-1133">Transmembrane helix</keyword>
<gene>
    <name evidence="7" type="ORF">WF787_08730</name>
</gene>
<keyword evidence="1" id="KW-0134">Cell wall</keyword>
<dbReference type="EMBL" id="JBBFKC010000007">
    <property type="protein sequence ID" value="MEJ3691303.1"/>
    <property type="molecule type" value="Genomic_DNA"/>
</dbReference>
<evidence type="ECO:0000256" key="4">
    <source>
        <dbReference type="ARBA" id="ARBA00023088"/>
    </source>
</evidence>
<dbReference type="Pfam" id="PF00746">
    <property type="entry name" value="Gram_pos_anchor"/>
    <property type="match status" value="1"/>
</dbReference>
<accession>A0AB35XYR9</accession>
<keyword evidence="2" id="KW-0964">Secreted</keyword>
<reference evidence="7 8" key="1">
    <citation type="submission" date="2024-03" db="EMBL/GenBank/DDBJ databases">
        <authorList>
            <person name="Plomp N."/>
            <person name="Harmsen H.J."/>
        </authorList>
    </citation>
    <scope>NUCLEOTIDE SEQUENCE [LARGE SCALE GENOMIC DNA]</scope>
    <source>
        <strain evidence="7 8">HTF-76H</strain>
    </source>
</reference>
<keyword evidence="8" id="KW-1185">Reference proteome</keyword>